<dbReference type="InterPro" id="IPR001810">
    <property type="entry name" value="F-box_dom"/>
</dbReference>
<protein>
    <submittedName>
        <fullName evidence="2">F-box and WD repeat domain containing 4-like</fullName>
    </submittedName>
</protein>
<dbReference type="AlphaFoldDB" id="A0A2P6N5M9"/>
<keyword evidence="3" id="KW-1185">Reference proteome</keyword>
<dbReference type="SMART" id="SM00256">
    <property type="entry name" value="FBOX"/>
    <property type="match status" value="1"/>
</dbReference>
<feature type="domain" description="F-box" evidence="1">
    <location>
        <begin position="1"/>
        <end position="47"/>
    </location>
</feature>
<evidence type="ECO:0000313" key="2">
    <source>
        <dbReference type="EMBL" id="PRP79263.1"/>
    </source>
</evidence>
<comment type="caution">
    <text evidence="2">The sequence shown here is derived from an EMBL/GenBank/DDBJ whole genome shotgun (WGS) entry which is preliminary data.</text>
</comment>
<proteinExistence type="predicted"/>
<evidence type="ECO:0000259" key="1">
    <source>
        <dbReference type="PROSITE" id="PS50181"/>
    </source>
</evidence>
<dbReference type="Pfam" id="PF12937">
    <property type="entry name" value="F-box-like"/>
    <property type="match status" value="1"/>
</dbReference>
<dbReference type="InParanoid" id="A0A2P6N5M9"/>
<dbReference type="Gene3D" id="1.20.1280.50">
    <property type="match status" value="1"/>
</dbReference>
<dbReference type="PROSITE" id="PS50181">
    <property type="entry name" value="FBOX"/>
    <property type="match status" value="1"/>
</dbReference>
<dbReference type="EMBL" id="MDYQ01000190">
    <property type="protein sequence ID" value="PRP79263.1"/>
    <property type="molecule type" value="Genomic_DNA"/>
</dbReference>
<dbReference type="InterPro" id="IPR036047">
    <property type="entry name" value="F-box-like_dom_sf"/>
</dbReference>
<dbReference type="SUPFAM" id="SSF81383">
    <property type="entry name" value="F-box domain"/>
    <property type="match status" value="1"/>
</dbReference>
<sequence>MSGLLDLPDDLLRNIIIHLNPRYLVHVLQTCRRMYYVTDNQAFWKRLYAHWLLKEEKSLLERLNQLSLLLEEDRICESEVTWRDRFRLRWWLPPWTMLKHEDIILDDEDRTCRLPKEYTPLSRSVRLNDDIQAEGLYHFEFEVERGPYHVVLGIRHPTPADQQVQLGEHVDDHITSMFATDGRHYGIDGGTPIPRINWDTSSIGISVRISKTNWYNPRESTISLKISRLDDHPFIFQSVEYPFVMDHLHLFAGLFGGGNRVSLIRAWRPLAAIRASPHSFFTAHQAPWWKKAISSLYRTVAP</sequence>
<reference evidence="2 3" key="1">
    <citation type="journal article" date="2018" name="Genome Biol. Evol.">
        <title>Multiple Roots of Fruiting Body Formation in Amoebozoa.</title>
        <authorList>
            <person name="Hillmann F."/>
            <person name="Forbes G."/>
            <person name="Novohradska S."/>
            <person name="Ferling I."/>
            <person name="Riege K."/>
            <person name="Groth M."/>
            <person name="Westermann M."/>
            <person name="Marz M."/>
            <person name="Spaller T."/>
            <person name="Winckler T."/>
            <person name="Schaap P."/>
            <person name="Glockner G."/>
        </authorList>
    </citation>
    <scope>NUCLEOTIDE SEQUENCE [LARGE SCALE GENOMIC DNA]</scope>
    <source>
        <strain evidence="2 3">Jena</strain>
    </source>
</reference>
<dbReference type="Proteomes" id="UP000241769">
    <property type="component" value="Unassembled WGS sequence"/>
</dbReference>
<accession>A0A2P6N5M9</accession>
<evidence type="ECO:0000313" key="3">
    <source>
        <dbReference type="Proteomes" id="UP000241769"/>
    </source>
</evidence>
<organism evidence="2 3">
    <name type="scientific">Planoprotostelium fungivorum</name>
    <dbReference type="NCBI Taxonomy" id="1890364"/>
    <lineage>
        <taxon>Eukaryota</taxon>
        <taxon>Amoebozoa</taxon>
        <taxon>Evosea</taxon>
        <taxon>Variosea</taxon>
        <taxon>Cavosteliida</taxon>
        <taxon>Cavosteliaceae</taxon>
        <taxon>Planoprotostelium</taxon>
    </lineage>
</organism>
<gene>
    <name evidence="2" type="ORF">PROFUN_14246</name>
</gene>
<name>A0A2P6N5M9_9EUKA</name>
<dbReference type="OrthoDB" id="28868at2759"/>